<evidence type="ECO:0000256" key="1">
    <source>
        <dbReference type="SAM" id="MobiDB-lite"/>
    </source>
</evidence>
<dbReference type="EMBL" id="LN831302">
    <property type="protein sequence ID" value="CQH55564.1"/>
    <property type="molecule type" value="Genomic_DNA"/>
</dbReference>
<organism evidence="2 3">
    <name type="scientific">Halobacterium hubeiense</name>
    <dbReference type="NCBI Taxonomy" id="1407499"/>
    <lineage>
        <taxon>Archaea</taxon>
        <taxon>Methanobacteriati</taxon>
        <taxon>Methanobacteriota</taxon>
        <taxon>Stenosarchaea group</taxon>
        <taxon>Halobacteria</taxon>
        <taxon>Halobacteriales</taxon>
        <taxon>Halobacteriaceae</taxon>
        <taxon>Halobacterium</taxon>
    </lineage>
</organism>
<dbReference type="Pfam" id="PF19113">
    <property type="entry name" value="DUF5799"/>
    <property type="match status" value="1"/>
</dbReference>
<dbReference type="Proteomes" id="UP000066737">
    <property type="component" value="Chromosome I"/>
</dbReference>
<dbReference type="OrthoDB" id="204348at2157"/>
<dbReference type="RefSeq" id="WP_059056664.1">
    <property type="nucleotide sequence ID" value="NZ_CEML01000002.1"/>
</dbReference>
<reference evidence="3" key="1">
    <citation type="journal article" date="2016" name="Environ. Microbiol.">
        <title>The complete genome of a viable archaeum isolated from 123-million-year-old rock salt.</title>
        <authorList>
            <person name="Jaakkola S.T."/>
            <person name="Pfeiffer F."/>
            <person name="Ravantti J.J."/>
            <person name="Guo Q."/>
            <person name="Liu Y."/>
            <person name="Chen X."/>
            <person name="Ma H."/>
            <person name="Yang C."/>
            <person name="Oksanen H.M."/>
            <person name="Bamford D.H."/>
        </authorList>
    </citation>
    <scope>NUCLEOTIDE SEQUENCE</scope>
    <source>
        <strain evidence="3">JI20-1</strain>
    </source>
</reference>
<feature type="region of interest" description="Disordered" evidence="1">
    <location>
        <begin position="75"/>
        <end position="117"/>
    </location>
</feature>
<dbReference type="STRING" id="1407499.HHUB_2249"/>
<gene>
    <name evidence="2" type="ORF">HHUB_2249</name>
</gene>
<sequence>MSNDWQDLVVGARMAVDQEFTERVRGSSLSNSQWGLVMTAVEFDIEDAADPENARIVADTSKLEHVLPEMQNVDDQMAMGGGGARGQSNDSGSVVGGIKDALGLGSDDDGDEELEAEATQLADEYADALQSHLEDEGKWESVRRAAADD</sequence>
<proteinExistence type="predicted"/>
<protein>
    <submittedName>
        <fullName evidence="2">Uncharacterized protein</fullName>
    </submittedName>
</protein>
<dbReference type="AlphaFoldDB" id="A0A0U5H223"/>
<keyword evidence="3" id="KW-1185">Reference proteome</keyword>
<dbReference type="InterPro" id="IPR043821">
    <property type="entry name" value="DUF5799"/>
</dbReference>
<feature type="compositionally biased region" description="Acidic residues" evidence="1">
    <location>
        <begin position="106"/>
        <end position="116"/>
    </location>
</feature>
<evidence type="ECO:0000313" key="2">
    <source>
        <dbReference type="EMBL" id="CQH55564.1"/>
    </source>
</evidence>
<name>A0A0U5H223_9EURY</name>
<dbReference type="GeneID" id="26658899"/>
<dbReference type="KEGG" id="hhb:Hhub_2249"/>
<evidence type="ECO:0000313" key="3">
    <source>
        <dbReference type="Proteomes" id="UP000066737"/>
    </source>
</evidence>
<accession>A0A0U5H223</accession>